<dbReference type="Proteomes" id="UP000198553">
    <property type="component" value="Unassembled WGS sequence"/>
</dbReference>
<keyword evidence="1" id="KW-1133">Transmembrane helix</keyword>
<feature type="transmembrane region" description="Helical" evidence="1">
    <location>
        <begin position="135"/>
        <end position="155"/>
    </location>
</feature>
<evidence type="ECO:0000313" key="4">
    <source>
        <dbReference type="Proteomes" id="UP000198553"/>
    </source>
</evidence>
<dbReference type="InterPro" id="IPR006976">
    <property type="entry name" value="VanZ-like"/>
</dbReference>
<dbReference type="RefSeq" id="WP_090743499.1">
    <property type="nucleotide sequence ID" value="NZ_FOBW01000004.1"/>
</dbReference>
<dbReference type="AlphaFoldDB" id="A0A1H8A6I2"/>
<sequence>MLSLLQFKGNKFVSGLCYVLFLVYIGIASILLFFSSYRKTVRYGENEYFTEYNLIPFDTIMRYINATGTINTSIVVTNLAGNILAFMPLGFFLPLLFKRYMKFWNTTLLVILATLTVECLQYFFRVGSFDVDDLILNTVGGIFGFGVFKLLSVVLKPLLATKD</sequence>
<reference evidence="4" key="1">
    <citation type="submission" date="2016-10" db="EMBL/GenBank/DDBJ databases">
        <authorList>
            <person name="Varghese N."/>
            <person name="Submissions S."/>
        </authorList>
    </citation>
    <scope>NUCLEOTIDE SEQUENCE [LARGE SCALE GENOMIC DNA]</scope>
    <source>
        <strain evidence="4">B48,IBRC-M 10115,DSM 25386,CECT 8001</strain>
    </source>
</reference>
<feature type="domain" description="VanZ-like" evidence="2">
    <location>
        <begin position="21"/>
        <end position="151"/>
    </location>
</feature>
<keyword evidence="1" id="KW-0812">Transmembrane</keyword>
<feature type="transmembrane region" description="Helical" evidence="1">
    <location>
        <begin position="79"/>
        <end position="97"/>
    </location>
</feature>
<protein>
    <submittedName>
        <fullName evidence="3">VanZ like family protein</fullName>
    </submittedName>
</protein>
<feature type="transmembrane region" description="Helical" evidence="1">
    <location>
        <begin position="104"/>
        <end position="123"/>
    </location>
</feature>
<keyword evidence="4" id="KW-1185">Reference proteome</keyword>
<proteinExistence type="predicted"/>
<organism evidence="3 4">
    <name type="scientific">Mesobacillus persicus</name>
    <dbReference type="NCBI Taxonomy" id="930146"/>
    <lineage>
        <taxon>Bacteria</taxon>
        <taxon>Bacillati</taxon>
        <taxon>Bacillota</taxon>
        <taxon>Bacilli</taxon>
        <taxon>Bacillales</taxon>
        <taxon>Bacillaceae</taxon>
        <taxon>Mesobacillus</taxon>
    </lineage>
</organism>
<keyword evidence="1" id="KW-0472">Membrane</keyword>
<dbReference type="Pfam" id="PF04892">
    <property type="entry name" value="VanZ"/>
    <property type="match status" value="1"/>
</dbReference>
<evidence type="ECO:0000313" key="3">
    <source>
        <dbReference type="EMBL" id="SEM66365.1"/>
    </source>
</evidence>
<name>A0A1H8A6I2_9BACI</name>
<dbReference type="PANTHER" id="PTHR36834">
    <property type="entry name" value="MEMBRANE PROTEIN-RELATED"/>
    <property type="match status" value="1"/>
</dbReference>
<dbReference type="InterPro" id="IPR053150">
    <property type="entry name" value="Teicoplanin_resist-assoc"/>
</dbReference>
<dbReference type="PANTHER" id="PTHR36834:SF2">
    <property type="entry name" value="MEMBRANE PROTEIN"/>
    <property type="match status" value="1"/>
</dbReference>
<evidence type="ECO:0000259" key="2">
    <source>
        <dbReference type="Pfam" id="PF04892"/>
    </source>
</evidence>
<feature type="transmembrane region" description="Helical" evidence="1">
    <location>
        <begin position="12"/>
        <end position="34"/>
    </location>
</feature>
<dbReference type="EMBL" id="FOBW01000004">
    <property type="protein sequence ID" value="SEM66365.1"/>
    <property type="molecule type" value="Genomic_DNA"/>
</dbReference>
<dbReference type="OrthoDB" id="4822551at2"/>
<evidence type="ECO:0000256" key="1">
    <source>
        <dbReference type="SAM" id="Phobius"/>
    </source>
</evidence>
<gene>
    <name evidence="3" type="ORF">SAMN05192533_104273</name>
</gene>
<accession>A0A1H8A6I2</accession>